<reference evidence="2" key="1">
    <citation type="journal article" date="2007" name="Plant Cell">
        <title>Dothideomycete-plant interactions illuminated by genome sequencing and EST analysis of the wheat pathogen Stagonospora nodorum.</title>
        <authorList>
            <person name="Hane J.K."/>
            <person name="Lowe R.G."/>
            <person name="Solomon P.S."/>
            <person name="Tan K.C."/>
            <person name="Schoch C.L."/>
            <person name="Spatafora J.W."/>
            <person name="Crous P.W."/>
            <person name="Kodira C."/>
            <person name="Birren B.W."/>
            <person name="Galagan J.E."/>
            <person name="Torriani S.F."/>
            <person name="McDonald B.A."/>
            <person name="Oliver R.P."/>
        </authorList>
    </citation>
    <scope>NUCLEOTIDE SEQUENCE [LARGE SCALE GENOMIC DNA]</scope>
    <source>
        <strain evidence="2">SN15 / ATCC MYA-4574 / FGSC 10173</strain>
    </source>
</reference>
<organism evidence="1 2">
    <name type="scientific">Phaeosphaeria nodorum (strain SN15 / ATCC MYA-4574 / FGSC 10173)</name>
    <name type="common">Glume blotch fungus</name>
    <name type="synonym">Parastagonospora nodorum</name>
    <dbReference type="NCBI Taxonomy" id="321614"/>
    <lineage>
        <taxon>Eukaryota</taxon>
        <taxon>Fungi</taxon>
        <taxon>Dikarya</taxon>
        <taxon>Ascomycota</taxon>
        <taxon>Pezizomycotina</taxon>
        <taxon>Dothideomycetes</taxon>
        <taxon>Pleosporomycetidae</taxon>
        <taxon>Pleosporales</taxon>
        <taxon>Pleosporineae</taxon>
        <taxon>Phaeosphaeriaceae</taxon>
        <taxon>Parastagonospora</taxon>
    </lineage>
</organism>
<protein>
    <submittedName>
        <fullName evidence="1">Uncharacterized protein</fullName>
    </submittedName>
</protein>
<dbReference type="InParanoid" id="Q0UHG1"/>
<proteinExistence type="predicted"/>
<dbReference type="AlphaFoldDB" id="Q0UHG1"/>
<dbReference type="RefSeq" id="XP_001799110.1">
    <property type="nucleotide sequence ID" value="XM_001799058.1"/>
</dbReference>
<evidence type="ECO:0000313" key="2">
    <source>
        <dbReference type="Proteomes" id="UP000001055"/>
    </source>
</evidence>
<evidence type="ECO:0000313" key="1">
    <source>
        <dbReference type="EMBL" id="EAT83971.1"/>
    </source>
</evidence>
<name>Q0UHG1_PHANO</name>
<dbReference type="EMBL" id="CH445337">
    <property type="protein sequence ID" value="EAT83971.1"/>
    <property type="molecule type" value="Genomic_DNA"/>
</dbReference>
<dbReference type="Proteomes" id="UP000001055">
    <property type="component" value="Unassembled WGS sequence"/>
</dbReference>
<gene>
    <name evidence="1" type="ORF">SNOG_08803</name>
</gene>
<dbReference type="GeneID" id="5976009"/>
<accession>Q0UHG1</accession>
<sequence length="175" mass="19682">MISATDRELSKDSSNEHLENLNILFCALQALHTTVGSFISCTQYQRHLLVSRLRQLRHLFSYALLSISITVEEQALIATHYLSINKHEELKIKIADIQEQIIRRCAGGSSCDILRHLKIELVEAKEGAAEHLVTAHEALRPIHTEMDKCRLLGSDESVAKLNELQAAMASASKRR</sequence>
<dbReference type="VEuPathDB" id="FungiDB:JI435_434900"/>
<dbReference type="KEGG" id="pno:SNOG_08803"/>